<name>A0ABT1CLK0_9HYPH</name>
<evidence type="ECO:0000256" key="1">
    <source>
        <dbReference type="ARBA" id="ARBA00010928"/>
    </source>
</evidence>
<reference evidence="5 6" key="1">
    <citation type="submission" date="2020-01" db="EMBL/GenBank/DDBJ databases">
        <title>Genomes of bacteria type strains.</title>
        <authorList>
            <person name="Chen J."/>
            <person name="Zhu S."/>
            <person name="Yang J."/>
        </authorList>
    </citation>
    <scope>NUCLEOTIDE SEQUENCE [LARGE SCALE GENOMIC DNA]</scope>
    <source>
        <strain evidence="5 6">DSM 16655</strain>
    </source>
</reference>
<gene>
    <name evidence="5" type="ORF">GTW23_02305</name>
</gene>
<comment type="caution">
    <text evidence="5">The sequence shown here is derived from an EMBL/GenBank/DDBJ whole genome shotgun (WGS) entry which is preliminary data.</text>
</comment>
<keyword evidence="2" id="KW-0560">Oxidoreductase</keyword>
<dbReference type="PANTHER" id="PTHR22604:SF105">
    <property type="entry name" value="TRANS-1,2-DIHYDROBENZENE-1,2-DIOL DEHYDROGENASE"/>
    <property type="match status" value="1"/>
</dbReference>
<dbReference type="Proteomes" id="UP001320715">
    <property type="component" value="Unassembled WGS sequence"/>
</dbReference>
<keyword evidence="6" id="KW-1185">Reference proteome</keyword>
<dbReference type="InterPro" id="IPR000683">
    <property type="entry name" value="Gfo/Idh/MocA-like_OxRdtase_N"/>
</dbReference>
<evidence type="ECO:0000256" key="2">
    <source>
        <dbReference type="ARBA" id="ARBA00023002"/>
    </source>
</evidence>
<organism evidence="5 6">
    <name type="scientific">Hoeflea alexandrii</name>
    <dbReference type="NCBI Taxonomy" id="288436"/>
    <lineage>
        <taxon>Bacteria</taxon>
        <taxon>Pseudomonadati</taxon>
        <taxon>Pseudomonadota</taxon>
        <taxon>Alphaproteobacteria</taxon>
        <taxon>Hyphomicrobiales</taxon>
        <taxon>Rhizobiaceae</taxon>
        <taxon>Hoeflea</taxon>
    </lineage>
</organism>
<dbReference type="Gene3D" id="3.30.360.10">
    <property type="entry name" value="Dihydrodipicolinate Reductase, domain 2"/>
    <property type="match status" value="1"/>
</dbReference>
<dbReference type="EMBL" id="JAAAML010000001">
    <property type="protein sequence ID" value="MCO6406993.1"/>
    <property type="molecule type" value="Genomic_DNA"/>
</dbReference>
<dbReference type="Pfam" id="PF22725">
    <property type="entry name" value="GFO_IDH_MocA_C3"/>
    <property type="match status" value="1"/>
</dbReference>
<dbReference type="InterPro" id="IPR055170">
    <property type="entry name" value="GFO_IDH_MocA-like_dom"/>
</dbReference>
<evidence type="ECO:0000259" key="3">
    <source>
        <dbReference type="Pfam" id="PF01408"/>
    </source>
</evidence>
<proteinExistence type="inferred from homology"/>
<dbReference type="PANTHER" id="PTHR22604">
    <property type="entry name" value="OXIDOREDUCTASES"/>
    <property type="match status" value="1"/>
</dbReference>
<protein>
    <submittedName>
        <fullName evidence="5">Gfo/Idh/MocA family oxidoreductase</fullName>
    </submittedName>
</protein>
<evidence type="ECO:0000313" key="5">
    <source>
        <dbReference type="EMBL" id="MCO6406993.1"/>
    </source>
</evidence>
<comment type="similarity">
    <text evidence="1">Belongs to the Gfo/Idh/MocA family.</text>
</comment>
<evidence type="ECO:0000259" key="4">
    <source>
        <dbReference type="Pfam" id="PF22725"/>
    </source>
</evidence>
<sequence>MTENTTIRWGIAGTGTIATQFASDIGFARGATLSAVCSRDLAKARQFAVRHSGVASFGSLQSMISSGEIDAVYIATPNAVHLAQTLECIAAGIPVLVEKPLTASLGEALEIEKAARAAGSFVMEALWSRYLPATTNLRRALRDGRIGTIRKLEADLAWKHDYDPESRFFDKSQGGGALHDLGIYAISLARYLLGDPLSVESSWRAAPSGVDIASTLHMRFSGVTAEIRCGFNRQGSNRLLIEGDKGVVVIAAPFIKAERFTVYPSRRLADLLEPGGNSLPEKLRRKIFTRLPLPGVERHVHGFQGSGLQFEIEAASSAIRQGLGEEPDNRLEDAIAALRVIDAVLAKPPAAQDTAA</sequence>
<feature type="domain" description="Gfo/Idh/MocA-like oxidoreductase N-terminal" evidence="3">
    <location>
        <begin position="7"/>
        <end position="123"/>
    </location>
</feature>
<accession>A0ABT1CLK0</accession>
<feature type="domain" description="GFO/IDH/MocA-like oxidoreductase" evidence="4">
    <location>
        <begin position="136"/>
        <end position="248"/>
    </location>
</feature>
<dbReference type="Gene3D" id="3.40.50.720">
    <property type="entry name" value="NAD(P)-binding Rossmann-like Domain"/>
    <property type="match status" value="1"/>
</dbReference>
<dbReference type="InterPro" id="IPR036291">
    <property type="entry name" value="NAD(P)-bd_dom_sf"/>
</dbReference>
<dbReference type="Pfam" id="PF01408">
    <property type="entry name" value="GFO_IDH_MocA"/>
    <property type="match status" value="1"/>
</dbReference>
<dbReference type="SUPFAM" id="SSF55347">
    <property type="entry name" value="Glyceraldehyde-3-phosphate dehydrogenase-like, C-terminal domain"/>
    <property type="match status" value="1"/>
</dbReference>
<dbReference type="RefSeq" id="WP_252914468.1">
    <property type="nucleotide sequence ID" value="NZ_JAAAML010000001.1"/>
</dbReference>
<dbReference type="InterPro" id="IPR050984">
    <property type="entry name" value="Gfo/Idh/MocA_domain"/>
</dbReference>
<dbReference type="SUPFAM" id="SSF51735">
    <property type="entry name" value="NAD(P)-binding Rossmann-fold domains"/>
    <property type="match status" value="1"/>
</dbReference>
<evidence type="ECO:0000313" key="6">
    <source>
        <dbReference type="Proteomes" id="UP001320715"/>
    </source>
</evidence>